<evidence type="ECO:0000256" key="3">
    <source>
        <dbReference type="ARBA" id="ARBA00022490"/>
    </source>
</evidence>
<dbReference type="Gene3D" id="3.40.50.410">
    <property type="entry name" value="von Willebrand factor, type A domain"/>
    <property type="match status" value="1"/>
</dbReference>
<comment type="caution">
    <text evidence="8">The sequence shown here is derived from an EMBL/GenBank/DDBJ whole genome shotgun (WGS) entry which is preliminary data.</text>
</comment>
<evidence type="ECO:0000313" key="8">
    <source>
        <dbReference type="EMBL" id="GEP43456.1"/>
    </source>
</evidence>
<keyword evidence="3" id="KW-0963">Cytoplasm</keyword>
<dbReference type="InterPro" id="IPR036465">
    <property type="entry name" value="vWFA_dom_sf"/>
</dbReference>
<dbReference type="SUPFAM" id="SSF53300">
    <property type="entry name" value="vWA-like"/>
    <property type="match status" value="1"/>
</dbReference>
<dbReference type="PANTHER" id="PTHR14202:SF0">
    <property type="entry name" value="RNA-BINDING PROTEIN RO60"/>
    <property type="match status" value="1"/>
</dbReference>
<dbReference type="Pfam" id="PF25045">
    <property type="entry name" value="vWA_Ro60"/>
    <property type="match status" value="1"/>
</dbReference>
<evidence type="ECO:0000256" key="6">
    <source>
        <dbReference type="ARBA" id="ARBA00023274"/>
    </source>
</evidence>
<reference evidence="8 9" key="1">
    <citation type="submission" date="2019-07" db="EMBL/GenBank/DDBJ databases">
        <title>Whole genome shotgun sequence of Brevifollis gellanilyticus NBRC 108608.</title>
        <authorList>
            <person name="Hosoyama A."/>
            <person name="Uohara A."/>
            <person name="Ohji S."/>
            <person name="Ichikawa N."/>
        </authorList>
    </citation>
    <scope>NUCLEOTIDE SEQUENCE [LARGE SCALE GENOMIC DNA]</scope>
    <source>
        <strain evidence="8 9">NBRC 108608</strain>
    </source>
</reference>
<evidence type="ECO:0000256" key="4">
    <source>
        <dbReference type="ARBA" id="ARBA00022723"/>
    </source>
</evidence>
<comment type="subcellular location">
    <subcellularLocation>
        <location evidence="1">Cytoplasm</location>
    </subcellularLocation>
</comment>
<protein>
    <submittedName>
        <fullName evidence="8">Ribonucleoprotein</fullName>
    </submittedName>
</protein>
<keyword evidence="5" id="KW-0694">RNA-binding</keyword>
<evidence type="ECO:0000256" key="5">
    <source>
        <dbReference type="ARBA" id="ARBA00022884"/>
    </source>
</evidence>
<dbReference type="GO" id="GO:1990904">
    <property type="term" value="C:ribonucleoprotein complex"/>
    <property type="evidence" value="ECO:0007669"/>
    <property type="project" value="UniProtKB-KW"/>
</dbReference>
<dbReference type="InterPro" id="IPR056800">
    <property type="entry name" value="vWA_Ro60"/>
</dbReference>
<dbReference type="GO" id="GO:0046872">
    <property type="term" value="F:metal ion binding"/>
    <property type="evidence" value="ECO:0007669"/>
    <property type="project" value="UniProtKB-KW"/>
</dbReference>
<organism evidence="8 9">
    <name type="scientific">Brevifollis gellanilyticus</name>
    <dbReference type="NCBI Taxonomy" id="748831"/>
    <lineage>
        <taxon>Bacteria</taxon>
        <taxon>Pseudomonadati</taxon>
        <taxon>Verrucomicrobiota</taxon>
        <taxon>Verrucomicrobiia</taxon>
        <taxon>Verrucomicrobiales</taxon>
        <taxon>Verrucomicrobiaceae</taxon>
    </lineage>
</organism>
<keyword evidence="6 8" id="KW-0687">Ribonucleoprotein</keyword>
<evidence type="ECO:0000256" key="2">
    <source>
        <dbReference type="ARBA" id="ARBA00007814"/>
    </source>
</evidence>
<feature type="domain" description="TROVE" evidence="7">
    <location>
        <begin position="20"/>
        <end position="325"/>
    </location>
</feature>
<dbReference type="PANTHER" id="PTHR14202">
    <property type="entry name" value="60 KDA RIBONUCLEOPROTEIN SSA/RO"/>
    <property type="match status" value="1"/>
</dbReference>
<evidence type="ECO:0000256" key="1">
    <source>
        <dbReference type="ARBA" id="ARBA00004496"/>
    </source>
</evidence>
<proteinExistence type="inferred from homology"/>
<dbReference type="InterPro" id="IPR008858">
    <property type="entry name" value="TROVE_dom"/>
</dbReference>
<dbReference type="RefSeq" id="WP_146851032.1">
    <property type="nucleotide sequence ID" value="NZ_BKAG01000017.1"/>
</dbReference>
<dbReference type="EMBL" id="BKAG01000017">
    <property type="protein sequence ID" value="GEP43456.1"/>
    <property type="molecule type" value="Genomic_DNA"/>
</dbReference>
<evidence type="ECO:0000259" key="7">
    <source>
        <dbReference type="PROSITE" id="PS50988"/>
    </source>
</evidence>
<keyword evidence="4" id="KW-0479">Metal-binding</keyword>
<dbReference type="OrthoDB" id="208855at2"/>
<dbReference type="PROSITE" id="PS50988">
    <property type="entry name" value="TROVE"/>
    <property type="match status" value="1"/>
</dbReference>
<dbReference type="Proteomes" id="UP000321577">
    <property type="component" value="Unassembled WGS sequence"/>
</dbReference>
<dbReference type="InterPro" id="IPR037214">
    <property type="entry name" value="TROVE_dom_sf"/>
</dbReference>
<name>A0A512M9P3_9BACT</name>
<dbReference type="GO" id="GO:0003723">
    <property type="term" value="F:RNA binding"/>
    <property type="evidence" value="ECO:0007669"/>
    <property type="project" value="UniProtKB-KW"/>
</dbReference>
<dbReference type="InterPro" id="IPR040322">
    <property type="entry name" value="TROVE2"/>
</dbReference>
<keyword evidence="9" id="KW-1185">Reference proteome</keyword>
<evidence type="ECO:0000313" key="9">
    <source>
        <dbReference type="Proteomes" id="UP000321577"/>
    </source>
</evidence>
<dbReference type="AlphaFoldDB" id="A0A512M9P3"/>
<dbReference type="GO" id="GO:0005737">
    <property type="term" value="C:cytoplasm"/>
    <property type="evidence" value="ECO:0007669"/>
    <property type="project" value="UniProtKB-SubCell"/>
</dbReference>
<comment type="similarity">
    <text evidence="2">Belongs to the Ro 60 kDa family.</text>
</comment>
<dbReference type="SUPFAM" id="SSF140864">
    <property type="entry name" value="TROVE domain-like"/>
    <property type="match status" value="1"/>
</dbReference>
<accession>A0A512M9P3</accession>
<gene>
    <name evidence="8" type="primary">rsr</name>
    <name evidence="8" type="ORF">BGE01nite_27470</name>
</gene>
<sequence length="522" mass="57571">MANKSLFQTIAGALAPKADSFNEAGARAYSLSPSGALAQYAATGCLSQTFYASAEDQLAQVLKLCEKVPTDFIARTALHCRQKGFMKDVPALLCAVLAARDAERLELIFDRVIDDAKMLRNFVQILRSGVTGRKSLGSLPKRLVRRWFETRSDEVIFRADVGQSPSLADILKMVHPRPATKSREALYGYLIGRKHDASALPAIVREFEAWKTEPVGNPPEVPFQMLTALPLTTEQWQAIARRAPWQMTRMNLNTFSRHGVFTVKEITRLVASRLRDEAQVRRAKVFPYQLMAAFQNAGADVPHEIKEALQDAMEIAVSNVPAVDGKIIVAPDVSGSMHSAVTGVRKGATSKVRCIDVAALISAAFLRQNRDAEVLPFENNVVRVSLNPRDSVMTNAQKLASLPAGGTNCSSVLIDLNARKVQADLVIYVSDNESWMDTPYHGHFGGSATRTMSEWMKFKQRNPNARLVCLDIQPYATTQAKEREDILNIGGFSDSVFNVIAAFARGELSQDHWIGEINQTPL</sequence>